<gene>
    <name evidence="1" type="ORF">IC230_03420</name>
</gene>
<comment type="caution">
    <text evidence="1">The sequence shown here is derived from an EMBL/GenBank/DDBJ whole genome shotgun (WGS) entry which is preliminary data.</text>
</comment>
<protein>
    <submittedName>
        <fullName evidence="1">Helix-turn-helix transcriptional regulator</fullName>
    </submittedName>
</protein>
<accession>A0A927GBP5</accession>
<dbReference type="EMBL" id="JACXAA010000001">
    <property type="protein sequence ID" value="MBD2751927.1"/>
    <property type="molecule type" value="Genomic_DNA"/>
</dbReference>
<proteinExistence type="predicted"/>
<name>A0A927GBP5_9BACT</name>
<dbReference type="Proteomes" id="UP000653797">
    <property type="component" value="Unassembled WGS sequence"/>
</dbReference>
<sequence length="52" mass="5926">MDHLSIDQALLPRYLIKMRDKGLINSVYRDNYIYYSPADPALGQAVQSLLGK</sequence>
<keyword evidence="2" id="KW-1185">Reference proteome</keyword>
<dbReference type="RefSeq" id="WP_191037550.1">
    <property type="nucleotide sequence ID" value="NZ_JACXAA010000001.1"/>
</dbReference>
<evidence type="ECO:0000313" key="2">
    <source>
        <dbReference type="Proteomes" id="UP000653797"/>
    </source>
</evidence>
<dbReference type="SUPFAM" id="SSF46785">
    <property type="entry name" value="Winged helix' DNA-binding domain"/>
    <property type="match status" value="1"/>
</dbReference>
<dbReference type="InterPro" id="IPR036390">
    <property type="entry name" value="WH_DNA-bd_sf"/>
</dbReference>
<reference evidence="1" key="1">
    <citation type="submission" date="2020-09" db="EMBL/GenBank/DDBJ databases">
        <authorList>
            <person name="Kim M.K."/>
        </authorList>
    </citation>
    <scope>NUCLEOTIDE SEQUENCE</scope>
    <source>
        <strain evidence="1">BT704</strain>
    </source>
</reference>
<dbReference type="AlphaFoldDB" id="A0A927GBP5"/>
<organism evidence="1 2">
    <name type="scientific">Spirosoma validum</name>
    <dbReference type="NCBI Taxonomy" id="2771355"/>
    <lineage>
        <taxon>Bacteria</taxon>
        <taxon>Pseudomonadati</taxon>
        <taxon>Bacteroidota</taxon>
        <taxon>Cytophagia</taxon>
        <taxon>Cytophagales</taxon>
        <taxon>Cytophagaceae</taxon>
        <taxon>Spirosoma</taxon>
    </lineage>
</organism>
<evidence type="ECO:0000313" key="1">
    <source>
        <dbReference type="EMBL" id="MBD2751927.1"/>
    </source>
</evidence>